<comment type="similarity">
    <text evidence="1">Belongs to the FGGY kinase family.</text>
</comment>
<proteinExistence type="inferred from homology"/>
<dbReference type="GO" id="GO:0042732">
    <property type="term" value="P:D-xylose metabolic process"/>
    <property type="evidence" value="ECO:0007669"/>
    <property type="project" value="UniProtKB-KW"/>
</dbReference>
<keyword evidence="2" id="KW-0119">Carbohydrate metabolism</keyword>
<dbReference type="InterPro" id="IPR043129">
    <property type="entry name" value="ATPase_NBD"/>
</dbReference>
<dbReference type="GO" id="GO:0016301">
    <property type="term" value="F:kinase activity"/>
    <property type="evidence" value="ECO:0007669"/>
    <property type="project" value="UniProtKB-KW"/>
</dbReference>
<dbReference type="Proteomes" id="UP000233786">
    <property type="component" value="Unassembled WGS sequence"/>
</dbReference>
<dbReference type="PANTHER" id="PTHR43095">
    <property type="entry name" value="SUGAR KINASE"/>
    <property type="match status" value="1"/>
</dbReference>
<protein>
    <submittedName>
        <fullName evidence="7">Carbohydrate kinase of FGGY family protein</fullName>
    </submittedName>
</protein>
<dbReference type="Gene3D" id="3.30.420.40">
    <property type="match status" value="2"/>
</dbReference>
<dbReference type="Pfam" id="PF00370">
    <property type="entry name" value="FGGY_N"/>
    <property type="match status" value="1"/>
</dbReference>
<dbReference type="InterPro" id="IPR018485">
    <property type="entry name" value="FGGY_C"/>
</dbReference>
<keyword evidence="3" id="KW-0808">Transferase</keyword>
<comment type="caution">
    <text evidence="7">The sequence shown here is derived from an EMBL/GenBank/DDBJ whole genome shotgun (WGS) entry which is preliminary data.</text>
</comment>
<gene>
    <name evidence="7" type="ORF">A8926_0112</name>
</gene>
<evidence type="ECO:0000259" key="6">
    <source>
        <dbReference type="Pfam" id="PF02782"/>
    </source>
</evidence>
<accession>A0A2N3XPW7</accession>
<keyword evidence="4 7" id="KW-0418">Kinase</keyword>
<dbReference type="Pfam" id="PF02782">
    <property type="entry name" value="FGGY_C"/>
    <property type="match status" value="1"/>
</dbReference>
<dbReference type="OrthoDB" id="9782710at2"/>
<evidence type="ECO:0000256" key="4">
    <source>
        <dbReference type="ARBA" id="ARBA00022777"/>
    </source>
</evidence>
<dbReference type="InterPro" id="IPR050406">
    <property type="entry name" value="FGGY_Carb_Kinase"/>
</dbReference>
<dbReference type="RefSeq" id="WP_010315754.1">
    <property type="nucleotide sequence ID" value="NZ_CP061007.1"/>
</dbReference>
<dbReference type="AlphaFoldDB" id="A0A2N3XPW7"/>
<dbReference type="EMBL" id="PJNB01000001">
    <property type="protein sequence ID" value="PKW12640.1"/>
    <property type="molecule type" value="Genomic_DNA"/>
</dbReference>
<feature type="domain" description="Carbohydrate kinase FGGY C-terminal" evidence="6">
    <location>
        <begin position="143"/>
        <end position="197"/>
    </location>
</feature>
<evidence type="ECO:0000313" key="7">
    <source>
        <dbReference type="EMBL" id="PKW12640.1"/>
    </source>
</evidence>
<dbReference type="SUPFAM" id="SSF53067">
    <property type="entry name" value="Actin-like ATPase domain"/>
    <property type="match status" value="2"/>
</dbReference>
<sequence>MTTIGIDAGTSVVSSVAYSADGTELAVTRRPTRVEHPRPGCAGQNMPEVWSAVADTVAELVAGLGTDVAALTVTAQGDGCWLVDAAGHPTRPALLCNDARASPVGSYDVISTAIGAGMTEPGQACTILGSTICTEVISEVIRDCLVASTAQPTELRLTGGGSAGPLWRQMIADVTGLPVARTTDEQAGARGAAVTAHALAGRDISEVARDLVGTSDPLQPDEANRALYDDAYARFVGMRDAVQAAGWFRRAS</sequence>
<name>A0A2N3XPW7_SACSN</name>
<evidence type="ECO:0000313" key="8">
    <source>
        <dbReference type="Proteomes" id="UP000233786"/>
    </source>
</evidence>
<dbReference type="PANTHER" id="PTHR43095:SF5">
    <property type="entry name" value="XYLULOSE KINASE"/>
    <property type="match status" value="1"/>
</dbReference>
<evidence type="ECO:0000256" key="1">
    <source>
        <dbReference type="ARBA" id="ARBA00009156"/>
    </source>
</evidence>
<reference evidence="7" key="1">
    <citation type="submission" date="2017-12" db="EMBL/GenBank/DDBJ databases">
        <title>Sequencing the genomes of 1000 Actinobacteria strains.</title>
        <authorList>
            <person name="Klenk H.-P."/>
        </authorList>
    </citation>
    <scope>NUCLEOTIDE SEQUENCE [LARGE SCALE GENOMIC DNA]</scope>
    <source>
        <strain evidence="7">DSM 44228</strain>
    </source>
</reference>
<organism evidence="7 8">
    <name type="scientific">Saccharopolyspora spinosa</name>
    <dbReference type="NCBI Taxonomy" id="60894"/>
    <lineage>
        <taxon>Bacteria</taxon>
        <taxon>Bacillati</taxon>
        <taxon>Actinomycetota</taxon>
        <taxon>Actinomycetes</taxon>
        <taxon>Pseudonocardiales</taxon>
        <taxon>Pseudonocardiaceae</taxon>
        <taxon>Saccharopolyspora</taxon>
    </lineage>
</organism>
<feature type="domain" description="Carbohydrate kinase FGGY N-terminal" evidence="5">
    <location>
        <begin position="3"/>
        <end position="104"/>
    </location>
</feature>
<evidence type="ECO:0000259" key="5">
    <source>
        <dbReference type="Pfam" id="PF00370"/>
    </source>
</evidence>
<evidence type="ECO:0000256" key="2">
    <source>
        <dbReference type="ARBA" id="ARBA00022629"/>
    </source>
</evidence>
<keyword evidence="2" id="KW-0859">Xylose metabolism</keyword>
<dbReference type="InterPro" id="IPR018484">
    <property type="entry name" value="FGGY_N"/>
</dbReference>
<keyword evidence="8" id="KW-1185">Reference proteome</keyword>
<dbReference type="STRING" id="994479.GCA_000194155_07776"/>
<evidence type="ECO:0000256" key="3">
    <source>
        <dbReference type="ARBA" id="ARBA00022679"/>
    </source>
</evidence>